<accession>X0VQ90</accession>
<dbReference type="InterPro" id="IPR011453">
    <property type="entry name" value="DUF1559"/>
</dbReference>
<protein>
    <recommendedName>
        <fullName evidence="2">DUF1559 domain-containing protein</fullName>
    </recommendedName>
</protein>
<sequence length="194" mass="21184">MRDNELFLEYQIADYAGISGAVDLLDDTTKERDHANNPMDTSYAGLLVDMRCVRPSGIPCFQAMVWIRRKHVLDGFSKTMLVGEQSDECLDSEGLPQDCRSTSGRMQTGTNGNGGSERGLMTMTTVAHPINTKSWNPTTRGATTPIQSAHPGGAVVGFADTHVVFMPEEMELHVMRAMAVRDEGAPTYSEVLGQ</sequence>
<name>X0VQ90_9ZZZZ</name>
<organism evidence="3">
    <name type="scientific">marine sediment metagenome</name>
    <dbReference type="NCBI Taxonomy" id="412755"/>
    <lineage>
        <taxon>unclassified sequences</taxon>
        <taxon>metagenomes</taxon>
        <taxon>ecological metagenomes</taxon>
    </lineage>
</organism>
<evidence type="ECO:0000313" key="3">
    <source>
        <dbReference type="EMBL" id="GAG02736.1"/>
    </source>
</evidence>
<evidence type="ECO:0000259" key="2">
    <source>
        <dbReference type="Pfam" id="PF07596"/>
    </source>
</evidence>
<dbReference type="Pfam" id="PF07596">
    <property type="entry name" value="SBP_bac_10"/>
    <property type="match status" value="1"/>
</dbReference>
<reference evidence="3" key="1">
    <citation type="journal article" date="2014" name="Front. Microbiol.">
        <title>High frequency of phylogenetically diverse reductive dehalogenase-homologous genes in deep subseafloor sedimentary metagenomes.</title>
        <authorList>
            <person name="Kawai M."/>
            <person name="Futagami T."/>
            <person name="Toyoda A."/>
            <person name="Takaki Y."/>
            <person name="Nishi S."/>
            <person name="Hori S."/>
            <person name="Arai W."/>
            <person name="Tsubouchi T."/>
            <person name="Morono Y."/>
            <person name="Uchiyama I."/>
            <person name="Ito T."/>
            <person name="Fujiyama A."/>
            <person name="Inagaki F."/>
            <person name="Takami H."/>
        </authorList>
    </citation>
    <scope>NUCLEOTIDE SEQUENCE</scope>
    <source>
        <strain evidence="3">Expedition CK06-06</strain>
    </source>
</reference>
<feature type="region of interest" description="Disordered" evidence="1">
    <location>
        <begin position="89"/>
        <end position="118"/>
    </location>
</feature>
<comment type="caution">
    <text evidence="3">The sequence shown here is derived from an EMBL/GenBank/DDBJ whole genome shotgun (WGS) entry which is preliminary data.</text>
</comment>
<gene>
    <name evidence="3" type="ORF">S01H1_45786</name>
</gene>
<evidence type="ECO:0000256" key="1">
    <source>
        <dbReference type="SAM" id="MobiDB-lite"/>
    </source>
</evidence>
<feature type="domain" description="DUF1559" evidence="2">
    <location>
        <begin position="51"/>
        <end position="171"/>
    </location>
</feature>
<proteinExistence type="predicted"/>
<feature type="compositionally biased region" description="Polar residues" evidence="1">
    <location>
        <begin position="99"/>
        <end position="110"/>
    </location>
</feature>
<dbReference type="EMBL" id="BARS01029282">
    <property type="protein sequence ID" value="GAG02736.1"/>
    <property type="molecule type" value="Genomic_DNA"/>
</dbReference>
<dbReference type="AlphaFoldDB" id="X0VQ90"/>